<organism evidence="3 4">
    <name type="scientific">Hyphococcus aureus</name>
    <dbReference type="NCBI Taxonomy" id="2666033"/>
    <lineage>
        <taxon>Bacteria</taxon>
        <taxon>Pseudomonadati</taxon>
        <taxon>Pseudomonadota</taxon>
        <taxon>Alphaproteobacteria</taxon>
        <taxon>Parvularculales</taxon>
        <taxon>Parvularculaceae</taxon>
        <taxon>Hyphococcus</taxon>
    </lineage>
</organism>
<accession>A0ABW1KYJ6</accession>
<dbReference type="SUPFAM" id="SSF50346">
    <property type="entry name" value="PRC-barrel domain"/>
    <property type="match status" value="1"/>
</dbReference>
<dbReference type="InterPro" id="IPR027275">
    <property type="entry name" value="PRC-brl_dom"/>
</dbReference>
<proteinExistence type="predicted"/>
<evidence type="ECO:0000313" key="3">
    <source>
        <dbReference type="EMBL" id="MFC6035706.1"/>
    </source>
</evidence>
<sequence>MKKLMITTAAISLAASATAFADDAMEKSAKNTDTAAEAAMMHELTLDASDMSVKELLGEGIVGVGGERVARVDDVLIGPDGKASHIVYLTGGVFGWGGAKGLIPFDQVALSYENGNDAYVSAAITEESAKSAVEFKQDGFNDYRLASEVIGAKADLVSTPDDDDDAVINDLIVSADGDIPYVVLQESVVGSIGAGKKYAVNYDLLGIEEGDGGVVINATEEQIENAPVLTSVNAARHHEMKTMAPHKTKAEKPAKTDD</sequence>
<name>A0ABW1KYJ6_9PROT</name>
<gene>
    <name evidence="3" type="ORF">ACFMB1_09145</name>
</gene>
<comment type="caution">
    <text evidence="3">The sequence shown here is derived from an EMBL/GenBank/DDBJ whole genome shotgun (WGS) entry which is preliminary data.</text>
</comment>
<protein>
    <submittedName>
        <fullName evidence="3">PRC-barrel domain-containing protein</fullName>
    </submittedName>
</protein>
<feature type="chain" id="PRO_5045692855" evidence="1">
    <location>
        <begin position="22"/>
        <end position="258"/>
    </location>
</feature>
<dbReference type="RefSeq" id="WP_379878788.1">
    <property type="nucleotide sequence ID" value="NZ_JBHPON010000001.1"/>
</dbReference>
<keyword evidence="1" id="KW-0732">Signal</keyword>
<dbReference type="Gene3D" id="2.30.30.240">
    <property type="entry name" value="PRC-barrel domain"/>
    <property type="match status" value="2"/>
</dbReference>
<dbReference type="EMBL" id="JBHPON010000001">
    <property type="protein sequence ID" value="MFC6035706.1"/>
    <property type="molecule type" value="Genomic_DNA"/>
</dbReference>
<keyword evidence="4" id="KW-1185">Reference proteome</keyword>
<evidence type="ECO:0000256" key="1">
    <source>
        <dbReference type="SAM" id="SignalP"/>
    </source>
</evidence>
<reference evidence="3 4" key="1">
    <citation type="submission" date="2024-09" db="EMBL/GenBank/DDBJ databases">
        <authorList>
            <person name="Zhang Z.-H."/>
        </authorList>
    </citation>
    <scope>NUCLEOTIDE SEQUENCE [LARGE SCALE GENOMIC DNA]</scope>
    <source>
        <strain evidence="3 4">HHTR114</strain>
    </source>
</reference>
<dbReference type="InterPro" id="IPR011033">
    <property type="entry name" value="PRC_barrel-like_sf"/>
</dbReference>
<dbReference type="Proteomes" id="UP001596116">
    <property type="component" value="Unassembled WGS sequence"/>
</dbReference>
<dbReference type="Pfam" id="PF05239">
    <property type="entry name" value="PRC"/>
    <property type="match status" value="1"/>
</dbReference>
<feature type="signal peptide" evidence="1">
    <location>
        <begin position="1"/>
        <end position="21"/>
    </location>
</feature>
<evidence type="ECO:0000259" key="2">
    <source>
        <dbReference type="Pfam" id="PF05239"/>
    </source>
</evidence>
<feature type="domain" description="PRC-barrel" evidence="2">
    <location>
        <begin position="51"/>
        <end position="120"/>
    </location>
</feature>
<evidence type="ECO:0000313" key="4">
    <source>
        <dbReference type="Proteomes" id="UP001596116"/>
    </source>
</evidence>